<evidence type="ECO:0000256" key="4">
    <source>
        <dbReference type="ARBA" id="ARBA00022840"/>
    </source>
</evidence>
<evidence type="ECO:0000313" key="7">
    <source>
        <dbReference type="EMBL" id="KAI6650967.1"/>
    </source>
</evidence>
<proteinExistence type="inferred from homology"/>
<dbReference type="PANTHER" id="PTHR23264:SF19">
    <property type="entry name" value="CYTOSOLIC FE-S CLUSTER ASSEMBLY FACTOR NUBP2"/>
    <property type="match status" value="1"/>
</dbReference>
<dbReference type="GO" id="GO:0016226">
    <property type="term" value="P:iron-sulfur cluster assembly"/>
    <property type="evidence" value="ECO:0007669"/>
    <property type="project" value="InterPro"/>
</dbReference>
<evidence type="ECO:0000256" key="2">
    <source>
        <dbReference type="ARBA" id="ARBA00022723"/>
    </source>
</evidence>
<dbReference type="GO" id="GO:0005829">
    <property type="term" value="C:cytosol"/>
    <property type="evidence" value="ECO:0007669"/>
    <property type="project" value="TreeGrafter"/>
</dbReference>
<keyword evidence="1" id="KW-0004">4Fe-4S</keyword>
<evidence type="ECO:0000256" key="1">
    <source>
        <dbReference type="ARBA" id="ARBA00022485"/>
    </source>
</evidence>
<organism evidence="7 8">
    <name type="scientific">Oopsacas minuta</name>
    <dbReference type="NCBI Taxonomy" id="111878"/>
    <lineage>
        <taxon>Eukaryota</taxon>
        <taxon>Metazoa</taxon>
        <taxon>Porifera</taxon>
        <taxon>Hexactinellida</taxon>
        <taxon>Hexasterophora</taxon>
        <taxon>Lyssacinosida</taxon>
        <taxon>Leucopsacidae</taxon>
        <taxon>Oopsacas</taxon>
    </lineage>
</organism>
<dbReference type="EMBL" id="JAKMXF010000309">
    <property type="protein sequence ID" value="KAI6650967.1"/>
    <property type="molecule type" value="Genomic_DNA"/>
</dbReference>
<dbReference type="HAMAP" id="MF_02040">
    <property type="entry name" value="Mrp_NBP35"/>
    <property type="match status" value="1"/>
</dbReference>
<sequence length="258" mass="28182">MATSDNNSIENIILVLSGKGGVGKSTVTTLLALQLSSEGYRVGVLDLDLCGPSLPKMMGLQGTEVLQDANGWRPVLTKSDPPILAMSIGFFLEKQDDPIIWRGPKKKSMITQLLREVSWSTLDYLFIDTPPGTSDEHISILEALADRNKSALIVSTPQIVALNDVRREITFCHKMSLPILGLIENMSGFVCPNCTECTNIFSSEGCKSLAGEMEVRFLGTLPISLPISWGEESGITLKSSEIRDNICEILKNIKLIIN</sequence>
<gene>
    <name evidence="7" type="ORF">LOD99_5806</name>
</gene>
<accession>A0AAV7JQ80</accession>
<dbReference type="GO" id="GO:0140663">
    <property type="term" value="F:ATP-dependent FeS chaperone activity"/>
    <property type="evidence" value="ECO:0007669"/>
    <property type="project" value="InterPro"/>
</dbReference>
<keyword evidence="4" id="KW-0067">ATP-binding</keyword>
<evidence type="ECO:0000256" key="6">
    <source>
        <dbReference type="ARBA" id="ARBA00023014"/>
    </source>
</evidence>
<dbReference type="SUPFAM" id="SSF52540">
    <property type="entry name" value="P-loop containing nucleoside triphosphate hydrolases"/>
    <property type="match status" value="1"/>
</dbReference>
<evidence type="ECO:0000313" key="8">
    <source>
        <dbReference type="Proteomes" id="UP001165289"/>
    </source>
</evidence>
<dbReference type="Gene3D" id="3.40.50.300">
    <property type="entry name" value="P-loop containing nucleotide triphosphate hydrolases"/>
    <property type="match status" value="1"/>
</dbReference>
<protein>
    <recommendedName>
        <fullName evidence="9">Cytosolic Fe-S cluster assembly factor NUBP2 homolog</fullName>
    </recommendedName>
</protein>
<dbReference type="Proteomes" id="UP001165289">
    <property type="component" value="Unassembled WGS sequence"/>
</dbReference>
<name>A0AAV7JQ80_9METZ</name>
<evidence type="ECO:0008006" key="9">
    <source>
        <dbReference type="Google" id="ProtNLM"/>
    </source>
</evidence>
<dbReference type="Pfam" id="PF10609">
    <property type="entry name" value="ParA"/>
    <property type="match status" value="1"/>
</dbReference>
<dbReference type="PANTHER" id="PTHR23264">
    <property type="entry name" value="NUCLEOTIDE-BINDING PROTEIN NBP35 YEAST -RELATED"/>
    <property type="match status" value="1"/>
</dbReference>
<keyword evidence="5" id="KW-0408">Iron</keyword>
<dbReference type="FunFam" id="3.40.50.300:FF:001119">
    <property type="entry name" value="Iron-sulfur cluster carrier protein"/>
    <property type="match status" value="1"/>
</dbReference>
<keyword evidence="3" id="KW-0547">Nucleotide-binding</keyword>
<keyword evidence="8" id="KW-1185">Reference proteome</keyword>
<keyword evidence="2" id="KW-0479">Metal-binding</keyword>
<dbReference type="GO" id="GO:0005524">
    <property type="term" value="F:ATP binding"/>
    <property type="evidence" value="ECO:0007669"/>
    <property type="project" value="UniProtKB-KW"/>
</dbReference>
<dbReference type="InterPro" id="IPR033756">
    <property type="entry name" value="YlxH/NBP35"/>
</dbReference>
<dbReference type="InterPro" id="IPR027417">
    <property type="entry name" value="P-loop_NTPase"/>
</dbReference>
<dbReference type="CDD" id="cd02037">
    <property type="entry name" value="Mrp_NBP35"/>
    <property type="match status" value="1"/>
</dbReference>
<evidence type="ECO:0000256" key="5">
    <source>
        <dbReference type="ARBA" id="ARBA00023004"/>
    </source>
</evidence>
<evidence type="ECO:0000256" key="3">
    <source>
        <dbReference type="ARBA" id="ARBA00022741"/>
    </source>
</evidence>
<dbReference type="AlphaFoldDB" id="A0AAV7JQ80"/>
<reference evidence="7 8" key="1">
    <citation type="journal article" date="2023" name="BMC Biol.">
        <title>The compact genome of the sponge Oopsacas minuta (Hexactinellida) is lacking key metazoan core genes.</title>
        <authorList>
            <person name="Santini S."/>
            <person name="Schenkelaars Q."/>
            <person name="Jourda C."/>
            <person name="Duchesne M."/>
            <person name="Belahbib H."/>
            <person name="Rocher C."/>
            <person name="Selva M."/>
            <person name="Riesgo A."/>
            <person name="Vervoort M."/>
            <person name="Leys S.P."/>
            <person name="Kodjabachian L."/>
            <person name="Le Bivic A."/>
            <person name="Borchiellini C."/>
            <person name="Claverie J.M."/>
            <person name="Renard E."/>
        </authorList>
    </citation>
    <scope>NUCLEOTIDE SEQUENCE [LARGE SCALE GENOMIC DNA]</scope>
    <source>
        <strain evidence="7">SPO-2</strain>
    </source>
</reference>
<dbReference type="InterPro" id="IPR019591">
    <property type="entry name" value="Mrp/NBP35_ATP-bd"/>
</dbReference>
<dbReference type="GO" id="GO:0046872">
    <property type="term" value="F:metal ion binding"/>
    <property type="evidence" value="ECO:0007669"/>
    <property type="project" value="UniProtKB-KW"/>
</dbReference>
<dbReference type="GO" id="GO:0051539">
    <property type="term" value="F:4 iron, 4 sulfur cluster binding"/>
    <property type="evidence" value="ECO:0007669"/>
    <property type="project" value="UniProtKB-KW"/>
</dbReference>
<comment type="caution">
    <text evidence="7">The sequence shown here is derived from an EMBL/GenBank/DDBJ whole genome shotgun (WGS) entry which is preliminary data.</text>
</comment>
<keyword evidence="6" id="KW-0411">Iron-sulfur</keyword>